<dbReference type="SUPFAM" id="SSF56112">
    <property type="entry name" value="Protein kinase-like (PK-like)"/>
    <property type="match status" value="1"/>
</dbReference>
<dbReference type="AlphaFoldDB" id="A0A8J3P4G6"/>
<proteinExistence type="predicted"/>
<reference evidence="1 2" key="1">
    <citation type="submission" date="2021-01" db="EMBL/GenBank/DDBJ databases">
        <title>Whole genome shotgun sequence of Catellatospora coxensis NBRC 107359.</title>
        <authorList>
            <person name="Komaki H."/>
            <person name="Tamura T."/>
        </authorList>
    </citation>
    <scope>NUCLEOTIDE SEQUENCE [LARGE SCALE GENOMIC DNA]</scope>
    <source>
        <strain evidence="1 2">NBRC 107359</strain>
    </source>
</reference>
<name>A0A8J3P4G6_9ACTN</name>
<evidence type="ECO:0000313" key="2">
    <source>
        <dbReference type="Proteomes" id="UP000630887"/>
    </source>
</evidence>
<keyword evidence="2" id="KW-1185">Reference proteome</keyword>
<sequence length="317" mass="33395">MGWNRGAVIEFPDRMRRTALSKGMAGREWLAGLPERLSYACAAWGLTPGEALDGGSAALVLAVRRSDGTDAVLRLAPPGDGFAGQVRTIAAADGHGYVRLYAHDPERDAALLEPLGPALGATAPSPEHTLDVLATTLRQAWLVPRPPDASVPPGTDKASTLAELIIELWPGTGRPCPAEVVDRAVGYARRRAAAFDLDGSVVCHGDPHPDNALAVLSPRLGAESGYVFIDPDGFLCDPAYDLGVAVRGWTDEVLAAADPVGLVRGYCARLAAATGVAEQAIWEWGFTERVSSGLYMIRHGAPDEGREYLASAGRLLG</sequence>
<evidence type="ECO:0000313" key="1">
    <source>
        <dbReference type="EMBL" id="GIG03347.1"/>
    </source>
</evidence>
<organism evidence="1 2">
    <name type="scientific">Catellatospora coxensis</name>
    <dbReference type="NCBI Taxonomy" id="310354"/>
    <lineage>
        <taxon>Bacteria</taxon>
        <taxon>Bacillati</taxon>
        <taxon>Actinomycetota</taxon>
        <taxon>Actinomycetes</taxon>
        <taxon>Micromonosporales</taxon>
        <taxon>Micromonosporaceae</taxon>
        <taxon>Catellatospora</taxon>
    </lineage>
</organism>
<dbReference type="Gene3D" id="3.90.1200.10">
    <property type="match status" value="1"/>
</dbReference>
<dbReference type="EMBL" id="BONI01000001">
    <property type="protein sequence ID" value="GIG03347.1"/>
    <property type="molecule type" value="Genomic_DNA"/>
</dbReference>
<dbReference type="InterPro" id="IPR011009">
    <property type="entry name" value="Kinase-like_dom_sf"/>
</dbReference>
<evidence type="ECO:0008006" key="3">
    <source>
        <dbReference type="Google" id="ProtNLM"/>
    </source>
</evidence>
<dbReference type="InterPro" id="IPR006748">
    <property type="entry name" value="NH2Glyco/OHUrea_AB-resist_kin"/>
</dbReference>
<dbReference type="Pfam" id="PF04655">
    <property type="entry name" value="APH_6_hur"/>
    <property type="match status" value="1"/>
</dbReference>
<comment type="caution">
    <text evidence="1">The sequence shown here is derived from an EMBL/GenBank/DDBJ whole genome shotgun (WGS) entry which is preliminary data.</text>
</comment>
<dbReference type="GO" id="GO:0016773">
    <property type="term" value="F:phosphotransferase activity, alcohol group as acceptor"/>
    <property type="evidence" value="ECO:0007669"/>
    <property type="project" value="InterPro"/>
</dbReference>
<protein>
    <recommendedName>
        <fullName evidence="3">Streptomycin 6-kinase</fullName>
    </recommendedName>
</protein>
<gene>
    <name evidence="1" type="ORF">Cco03nite_00470</name>
</gene>
<accession>A0A8J3P4G6</accession>
<dbReference type="GO" id="GO:0019748">
    <property type="term" value="P:secondary metabolic process"/>
    <property type="evidence" value="ECO:0007669"/>
    <property type="project" value="InterPro"/>
</dbReference>
<dbReference type="Proteomes" id="UP000630887">
    <property type="component" value="Unassembled WGS sequence"/>
</dbReference>